<comment type="caution">
    <text evidence="1">The sequence shown here is derived from an EMBL/GenBank/DDBJ whole genome shotgun (WGS) entry which is preliminary data.</text>
</comment>
<sequence length="112" mass="13256">MNKLLSELELRESFKELYGHYAVARTCFLILPLQLRNWGWVETAGVRNPPIPRALGLPVQSGPSVFFILHFPALFFSFYTPHPHPFLWKRHLWWRNGSSPHHKMAMSERIFR</sequence>
<dbReference type="EMBL" id="BPLR01012471">
    <property type="protein sequence ID" value="GIY54109.1"/>
    <property type="molecule type" value="Genomic_DNA"/>
</dbReference>
<dbReference type="Proteomes" id="UP001054945">
    <property type="component" value="Unassembled WGS sequence"/>
</dbReference>
<evidence type="ECO:0000313" key="1">
    <source>
        <dbReference type="EMBL" id="GIY54109.1"/>
    </source>
</evidence>
<reference evidence="1 2" key="1">
    <citation type="submission" date="2021-06" db="EMBL/GenBank/DDBJ databases">
        <title>Caerostris extrusa draft genome.</title>
        <authorList>
            <person name="Kono N."/>
            <person name="Arakawa K."/>
        </authorList>
    </citation>
    <scope>NUCLEOTIDE SEQUENCE [LARGE SCALE GENOMIC DNA]</scope>
</reference>
<name>A0AAV4U8G3_CAEEX</name>
<dbReference type="AlphaFoldDB" id="A0AAV4U8G3"/>
<organism evidence="1 2">
    <name type="scientific">Caerostris extrusa</name>
    <name type="common">Bark spider</name>
    <name type="synonym">Caerostris bankana</name>
    <dbReference type="NCBI Taxonomy" id="172846"/>
    <lineage>
        <taxon>Eukaryota</taxon>
        <taxon>Metazoa</taxon>
        <taxon>Ecdysozoa</taxon>
        <taxon>Arthropoda</taxon>
        <taxon>Chelicerata</taxon>
        <taxon>Arachnida</taxon>
        <taxon>Araneae</taxon>
        <taxon>Araneomorphae</taxon>
        <taxon>Entelegynae</taxon>
        <taxon>Araneoidea</taxon>
        <taxon>Araneidae</taxon>
        <taxon>Caerostris</taxon>
    </lineage>
</organism>
<protein>
    <submittedName>
        <fullName evidence="1">Uncharacterized protein</fullName>
    </submittedName>
</protein>
<evidence type="ECO:0000313" key="2">
    <source>
        <dbReference type="Proteomes" id="UP001054945"/>
    </source>
</evidence>
<accession>A0AAV4U8G3</accession>
<gene>
    <name evidence="1" type="ORF">CEXT_739811</name>
</gene>
<keyword evidence="2" id="KW-1185">Reference proteome</keyword>
<proteinExistence type="predicted"/>